<gene>
    <name evidence="3" type="ORF">GGI48_15665</name>
</gene>
<dbReference type="CDD" id="cd14742">
    <property type="entry name" value="PAAR_RHS"/>
    <property type="match status" value="1"/>
</dbReference>
<evidence type="ECO:0000256" key="1">
    <source>
        <dbReference type="SAM" id="Phobius"/>
    </source>
</evidence>
<dbReference type="InterPro" id="IPR008727">
    <property type="entry name" value="PAAR_motif"/>
</dbReference>
<dbReference type="EMBL" id="CP060201">
    <property type="protein sequence ID" value="QNH80539.1"/>
    <property type="molecule type" value="Genomic_DNA"/>
</dbReference>
<feature type="transmembrane region" description="Helical" evidence="1">
    <location>
        <begin position="44"/>
        <end position="63"/>
    </location>
</feature>
<dbReference type="InterPro" id="IPR028238">
    <property type="entry name" value="Ntox46"/>
</dbReference>
<accession>A0A7G8YGH2</accession>
<reference evidence="4" key="1">
    <citation type="journal article" date="2020" name="Microbiol. Resour. Announc.">
        <title>Complete genome sequences of four natural Pseudomonas isolates that catabolize a wide range of aromatic compounds relevant to lignin valorization.</title>
        <authorList>
            <person name="Hatmaker E.A."/>
            <person name="Presley G."/>
            <person name="Cannon O."/>
            <person name="Guss A.M."/>
            <person name="Elkins J.G."/>
        </authorList>
    </citation>
    <scope>NUCLEOTIDE SEQUENCE [LARGE SCALE GENOMIC DNA]</scope>
    <source>
        <strain evidence="4">H1F5C</strain>
    </source>
</reference>
<dbReference type="Pfam" id="PF05488">
    <property type="entry name" value="PAAR_motif"/>
    <property type="match status" value="1"/>
</dbReference>
<keyword evidence="1" id="KW-0472">Membrane</keyword>
<protein>
    <submittedName>
        <fullName evidence="3">PAAR domain-containing protein</fullName>
    </submittedName>
</protein>
<name>A0A7G8YGH2_9PSED</name>
<feature type="transmembrane region" description="Helical" evidence="1">
    <location>
        <begin position="12"/>
        <end position="38"/>
    </location>
</feature>
<dbReference type="RefSeq" id="WP_047306648.1">
    <property type="nucleotide sequence ID" value="NZ_CP060201.1"/>
</dbReference>
<keyword evidence="1" id="KW-1133">Transmembrane helix</keyword>
<keyword evidence="1" id="KW-0812">Transmembrane</keyword>
<dbReference type="Pfam" id="PF15538">
    <property type="entry name" value="Ntox46"/>
    <property type="match status" value="1"/>
</dbReference>
<evidence type="ECO:0000313" key="3">
    <source>
        <dbReference type="EMBL" id="QNH80539.1"/>
    </source>
</evidence>
<dbReference type="Gene3D" id="2.60.200.60">
    <property type="match status" value="1"/>
</dbReference>
<dbReference type="AlphaFoldDB" id="A0A7G8YGH2"/>
<evidence type="ECO:0000313" key="4">
    <source>
        <dbReference type="Proteomes" id="UP000515277"/>
    </source>
</evidence>
<evidence type="ECO:0000259" key="2">
    <source>
        <dbReference type="Pfam" id="PF15538"/>
    </source>
</evidence>
<feature type="transmembrane region" description="Helical" evidence="1">
    <location>
        <begin position="186"/>
        <end position="215"/>
    </location>
</feature>
<sequence>MDMLAAARLGDEIAHGFGVAAMVAGAVVGALIGAAVVAATVATGGVAIAIIAGSVAAGGLSMFQIAKGLSTIFNLPEPGTGVLVEGSFNVRINLRNAMRAGQDHSSSCSGLPLNHPIWPFPVLIAEGSAKVTINGKPAARLQSKMVCGAHIKTGSENTFIGGPTVQVAFVLDIEGWMHTGLEALGLAALGAGLVVAAMAGVAALAGALAVGAAVYGGMALLGDLGDRLGPGYRDLLQGVAGMALLGLGPKLAARKPATAVPELTSRRAYLNQKFGRSGDMHGDINYRGNREVAANFFESQGYSKVDAQSYMNGLDFNHPVRVETLAPGKNLWQYQSPGAPQGNWYTLSPRVQPTELGINPMGTNRAANTIEPKVLNSYGTTRKVQVLRSTAAPTNDFWSVKGQSYPAKGGAQQLFSNDKGAFGALPSGGP</sequence>
<dbReference type="Proteomes" id="UP000515277">
    <property type="component" value="Chromosome"/>
</dbReference>
<proteinExistence type="predicted"/>
<organism evidence="3 4">
    <name type="scientific">Pseudomonas protegens</name>
    <dbReference type="NCBI Taxonomy" id="380021"/>
    <lineage>
        <taxon>Bacteria</taxon>
        <taxon>Pseudomonadati</taxon>
        <taxon>Pseudomonadota</taxon>
        <taxon>Gammaproteobacteria</taxon>
        <taxon>Pseudomonadales</taxon>
        <taxon>Pseudomonadaceae</taxon>
        <taxon>Pseudomonas</taxon>
    </lineage>
</organism>
<feature type="domain" description="Bacterial toxin 46" evidence="2">
    <location>
        <begin position="266"/>
        <end position="422"/>
    </location>
</feature>